<organism evidence="3">
    <name type="scientific">Perkinsus marinus (strain ATCC 50983 / TXsc)</name>
    <dbReference type="NCBI Taxonomy" id="423536"/>
    <lineage>
        <taxon>Eukaryota</taxon>
        <taxon>Sar</taxon>
        <taxon>Alveolata</taxon>
        <taxon>Perkinsozoa</taxon>
        <taxon>Perkinsea</taxon>
        <taxon>Perkinsida</taxon>
        <taxon>Perkinsidae</taxon>
        <taxon>Perkinsus</taxon>
    </lineage>
</organism>
<feature type="region of interest" description="Disordered" evidence="1">
    <location>
        <begin position="118"/>
        <end position="138"/>
    </location>
</feature>
<keyword evidence="3" id="KW-1185">Reference proteome</keyword>
<dbReference type="OrthoDB" id="429991at2759"/>
<dbReference type="PANTHER" id="PTHR21580">
    <property type="entry name" value="SHIPPO-1-RELATED"/>
    <property type="match status" value="1"/>
</dbReference>
<dbReference type="InParanoid" id="C5KC91"/>
<dbReference type="InterPro" id="IPR051291">
    <property type="entry name" value="CIMAP"/>
</dbReference>
<name>C5KC91_PERM5</name>
<dbReference type="Proteomes" id="UP000007800">
    <property type="component" value="Unassembled WGS sequence"/>
</dbReference>
<feature type="compositionally biased region" description="Polar residues" evidence="1">
    <location>
        <begin position="74"/>
        <end position="83"/>
    </location>
</feature>
<dbReference type="Pfam" id="PF07004">
    <property type="entry name" value="SHIPPO-rpt"/>
    <property type="match status" value="1"/>
</dbReference>
<reference evidence="2 3" key="1">
    <citation type="submission" date="2008-07" db="EMBL/GenBank/DDBJ databases">
        <authorList>
            <person name="El-Sayed N."/>
            <person name="Caler E."/>
            <person name="Inman J."/>
            <person name="Amedeo P."/>
            <person name="Hass B."/>
            <person name="Wortman J."/>
        </authorList>
    </citation>
    <scope>NUCLEOTIDE SEQUENCE [LARGE SCALE GENOMIC DNA]</scope>
    <source>
        <strain evidence="3">ATCC 50983 / TXsc</strain>
    </source>
</reference>
<gene>
    <name evidence="2" type="ORF">Pmar_PMAR027620</name>
</gene>
<evidence type="ECO:0000313" key="2">
    <source>
        <dbReference type="EMBL" id="EER17904.1"/>
    </source>
</evidence>
<feature type="region of interest" description="Disordered" evidence="1">
    <location>
        <begin position="211"/>
        <end position="230"/>
    </location>
</feature>
<dbReference type="GeneID" id="9063165"/>
<dbReference type="AlphaFoldDB" id="C5KC91"/>
<protein>
    <submittedName>
        <fullName evidence="2">Uncharacterized protein</fullName>
    </submittedName>
</protein>
<dbReference type="EMBL" id="GG671975">
    <property type="protein sequence ID" value="EER17904.1"/>
    <property type="molecule type" value="Genomic_DNA"/>
</dbReference>
<accession>C5KC91</accession>
<dbReference type="RefSeq" id="XP_002786108.1">
    <property type="nucleotide sequence ID" value="XM_002786062.1"/>
</dbReference>
<sequence>MKDKQSVKSSIPQRVLSEPTLITAGPYRKAPSWSMTRRPPHQNKSASQRSPGPAAYTLQSTMMEGCTKGGFGSKTASRFTTTPLRHRNPGPTDYTPKLAAEARVFNPSSKLYTLPAAGRNAANHTPGNDSPGPAHYLHSHKNIGTDTRRAGFGWAVGPGMGHHDLSLRSHKPGPDQYTIKSIFERNIDAKRGAGIGYGPRGRGMLGGLDNSGPGPGGYEQTREIPGPKWSMGRRMEYERDFWKGLEPSPLAYSFTQFESKRKH</sequence>
<evidence type="ECO:0000256" key="1">
    <source>
        <dbReference type="SAM" id="MobiDB-lite"/>
    </source>
</evidence>
<proteinExistence type="predicted"/>
<evidence type="ECO:0000313" key="3">
    <source>
        <dbReference type="Proteomes" id="UP000007800"/>
    </source>
</evidence>
<feature type="region of interest" description="Disordered" evidence="1">
    <location>
        <begin position="1"/>
        <end position="94"/>
    </location>
</feature>
<dbReference type="OMA" id="RMEYERD"/>
<dbReference type="InterPro" id="IPR010736">
    <property type="entry name" value="SHIPPO-rpt"/>
</dbReference>